<evidence type="ECO:0000313" key="1">
    <source>
        <dbReference type="EMBL" id="MBF8807229.1"/>
    </source>
</evidence>
<accession>A0A931AWZ4</accession>
<dbReference type="EMBL" id="JADAKE010000003">
    <property type="protein sequence ID" value="MBF8807229.1"/>
    <property type="molecule type" value="Genomic_DNA"/>
</dbReference>
<dbReference type="Proteomes" id="UP000637757">
    <property type="component" value="Unassembled WGS sequence"/>
</dbReference>
<dbReference type="AlphaFoldDB" id="A0A931AWZ4"/>
<keyword evidence="2" id="KW-1185">Reference proteome</keyword>
<evidence type="ECO:0000313" key="2">
    <source>
        <dbReference type="Proteomes" id="UP000637757"/>
    </source>
</evidence>
<comment type="caution">
    <text evidence="1">The sequence shown here is derived from an EMBL/GenBank/DDBJ whole genome shotgun (WGS) entry which is preliminary data.</text>
</comment>
<gene>
    <name evidence="1" type="ORF">IC227_00940</name>
</gene>
<protein>
    <submittedName>
        <fullName evidence="1">Helix-turn-helix domain-containing protein</fullName>
    </submittedName>
</protein>
<name>A0A931AWZ4_9ENTE</name>
<organism evidence="1 2">
    <name type="scientific">Enterococcus lacertideformus</name>
    <dbReference type="NCBI Taxonomy" id="2771493"/>
    <lineage>
        <taxon>Bacteria</taxon>
        <taxon>Bacillati</taxon>
        <taxon>Bacillota</taxon>
        <taxon>Bacilli</taxon>
        <taxon>Lactobacillales</taxon>
        <taxon>Enterococcaceae</taxon>
        <taxon>Enterococcus</taxon>
    </lineage>
</organism>
<sequence>MFKNFIFLKALQKKFFILFSINKKTLSTLAIDLYISPSKLFNILKFLEKRLSPINLYLKRSPYITMEGNIESILVLYNLYLQNTSINYDNLYHPISTEILTDRILNFLDECNIKIESSIIFELRTWIITVMFKDYLQKFSKYNLKMNKTCISPKSPVIKKIENNFFGLNNKKLEEEQIILILIFLLSNMNSLHFKSFKWEQEFFLSELITDYIDKNFIFSILCGPYNVSTTDINTLSVKIEMCIHYAKVLYPYYFFYSKYFSENIRNLEFSEDINRYLKKNYNTNNYNPKWILILITYMINSFQKYYIDSTLKIAFYSVNGNRYEEQYCNEIKKAINIVPYTELNNSNADILLIDNIKLLKNIDNYEKYVMIDNTNLDSLPIL</sequence>
<reference evidence="1" key="1">
    <citation type="submission" date="2020-09" db="EMBL/GenBank/DDBJ databases">
        <title>Genomic insights into the novelty and pathogenicity of a unique biofilm-forming Enterococcus sp. bacteria (Enterococcus lacertideformus) identified in reptiles.</title>
        <authorList>
            <person name="Agius J.E."/>
            <person name="Phalen D.N."/>
            <person name="Rose K."/>
            <person name="Eden J.-S."/>
        </authorList>
    </citation>
    <scope>NUCLEOTIDE SEQUENCE</scope>
    <source>
        <strain evidence="1">PHRS 0518</strain>
    </source>
</reference>
<proteinExistence type="predicted"/>